<evidence type="ECO:0000313" key="3">
    <source>
        <dbReference type="Proteomes" id="UP001175226"/>
    </source>
</evidence>
<evidence type="ECO:0000256" key="1">
    <source>
        <dbReference type="SAM" id="MobiDB-lite"/>
    </source>
</evidence>
<feature type="region of interest" description="Disordered" evidence="1">
    <location>
        <begin position="143"/>
        <end position="165"/>
    </location>
</feature>
<name>A0AA39JJ83_9AGAR</name>
<evidence type="ECO:0000313" key="2">
    <source>
        <dbReference type="EMBL" id="KAK0443782.1"/>
    </source>
</evidence>
<accession>A0AA39JJ83</accession>
<reference evidence="2" key="1">
    <citation type="submission" date="2023-06" db="EMBL/GenBank/DDBJ databases">
        <authorList>
            <consortium name="Lawrence Berkeley National Laboratory"/>
            <person name="Ahrendt S."/>
            <person name="Sahu N."/>
            <person name="Indic B."/>
            <person name="Wong-Bajracharya J."/>
            <person name="Merenyi Z."/>
            <person name="Ke H.-M."/>
            <person name="Monk M."/>
            <person name="Kocsube S."/>
            <person name="Drula E."/>
            <person name="Lipzen A."/>
            <person name="Balint B."/>
            <person name="Henrissat B."/>
            <person name="Andreopoulos B."/>
            <person name="Martin F.M."/>
            <person name="Harder C.B."/>
            <person name="Rigling D."/>
            <person name="Ford K.L."/>
            <person name="Foster G.D."/>
            <person name="Pangilinan J."/>
            <person name="Papanicolaou A."/>
            <person name="Barry K."/>
            <person name="LaButti K."/>
            <person name="Viragh M."/>
            <person name="Koriabine M."/>
            <person name="Yan M."/>
            <person name="Riley R."/>
            <person name="Champramary S."/>
            <person name="Plett K.L."/>
            <person name="Tsai I.J."/>
            <person name="Slot J."/>
            <person name="Sipos G."/>
            <person name="Plett J."/>
            <person name="Nagy L.G."/>
            <person name="Grigoriev I.V."/>
        </authorList>
    </citation>
    <scope>NUCLEOTIDE SEQUENCE</scope>
    <source>
        <strain evidence="2">FPL87.14</strain>
    </source>
</reference>
<dbReference type="Proteomes" id="UP001175226">
    <property type="component" value="Unassembled WGS sequence"/>
</dbReference>
<gene>
    <name evidence="2" type="ORF">EV421DRAFT_1903369</name>
</gene>
<organism evidence="2 3">
    <name type="scientific">Armillaria borealis</name>
    <dbReference type="NCBI Taxonomy" id="47425"/>
    <lineage>
        <taxon>Eukaryota</taxon>
        <taxon>Fungi</taxon>
        <taxon>Dikarya</taxon>
        <taxon>Basidiomycota</taxon>
        <taxon>Agaricomycotina</taxon>
        <taxon>Agaricomycetes</taxon>
        <taxon>Agaricomycetidae</taxon>
        <taxon>Agaricales</taxon>
        <taxon>Marasmiineae</taxon>
        <taxon>Physalacriaceae</taxon>
        <taxon>Armillaria</taxon>
    </lineage>
</organism>
<sequence length="187" mass="20449">MPQNYTSQSLATKYYITSTKCDVPGQIVATADGSGGIPDGATLTFSQALQPAITDVTIQGLSGLYIALPPNAISGSKLVWSSTPATWQVNTTQTGPYVIVPKGQDLYLYTGKRHRPNRKSAVCHILVENANLRINRIQVQVKSGGQIQGKEKPLGPSPRSTKKRRTRAGFSTMVCFYLYQVFPRFQL</sequence>
<protein>
    <submittedName>
        <fullName evidence="2">Uncharacterized protein</fullName>
    </submittedName>
</protein>
<dbReference type="EMBL" id="JAUEPT010000021">
    <property type="protein sequence ID" value="KAK0443782.1"/>
    <property type="molecule type" value="Genomic_DNA"/>
</dbReference>
<comment type="caution">
    <text evidence="2">The sequence shown here is derived from an EMBL/GenBank/DDBJ whole genome shotgun (WGS) entry which is preliminary data.</text>
</comment>
<keyword evidence="3" id="KW-1185">Reference proteome</keyword>
<proteinExistence type="predicted"/>
<dbReference type="AlphaFoldDB" id="A0AA39JJ83"/>